<evidence type="ECO:0000313" key="3">
    <source>
        <dbReference type="Proteomes" id="UP000007800"/>
    </source>
</evidence>
<gene>
    <name evidence="2" type="ORF">Pmar_PMAR019536</name>
</gene>
<keyword evidence="3" id="KW-1185">Reference proteome</keyword>
<dbReference type="EMBL" id="GG675767">
    <property type="protein sequence ID" value="EER13007.1"/>
    <property type="molecule type" value="Genomic_DNA"/>
</dbReference>
<dbReference type="GeneID" id="9056284"/>
<accession>C5KRA6</accession>
<feature type="compositionally biased region" description="Basic and acidic residues" evidence="1">
    <location>
        <begin position="56"/>
        <end position="66"/>
    </location>
</feature>
<organism evidence="3">
    <name type="scientific">Perkinsus marinus (strain ATCC 50983 / TXsc)</name>
    <dbReference type="NCBI Taxonomy" id="423536"/>
    <lineage>
        <taxon>Eukaryota</taxon>
        <taxon>Sar</taxon>
        <taxon>Alveolata</taxon>
        <taxon>Perkinsozoa</taxon>
        <taxon>Perkinsea</taxon>
        <taxon>Perkinsida</taxon>
        <taxon>Perkinsidae</taxon>
        <taxon>Perkinsus</taxon>
    </lineage>
</organism>
<reference evidence="2 3" key="1">
    <citation type="submission" date="2008-07" db="EMBL/GenBank/DDBJ databases">
        <authorList>
            <person name="El-Sayed N."/>
            <person name="Caler E."/>
            <person name="Inman J."/>
            <person name="Amedeo P."/>
            <person name="Hass B."/>
            <person name="Wortman J."/>
        </authorList>
    </citation>
    <scope>NUCLEOTIDE SEQUENCE [LARGE SCALE GENOMIC DNA]</scope>
    <source>
        <strain evidence="3">ATCC 50983 / TXsc</strain>
    </source>
</reference>
<dbReference type="OrthoDB" id="447823at2759"/>
<dbReference type="InParanoid" id="C5KRA6"/>
<feature type="compositionally biased region" description="Low complexity" evidence="1">
    <location>
        <begin position="29"/>
        <end position="42"/>
    </location>
</feature>
<sequence>MAPQQVMPLGRGGLDYSYVSDRQMPPPVSSSAAAPESPPRGVGAMGGPPPPPQIPHADDMPAHGDYMRAPVPPPQRQPYPAQGMRVQYSQQAPDRDLAASRDYRPRQQEIDESLRRDLLRYIFEQTSNVHVHNEECTAALMQCLTQMLNALEVGIHKTEGRVIENMTYSAELQHDIGKCLSKLDGVTRYCRDTETHLVENLAETKGSARSVLQRFEQDGNKLDSIQTHLTQLANQVRDTPTYNDMKTNNEEMIAAISSRFASLDSTLQKLAENVSQVKAQNVTLTSALTSISERLSWLERADQDRLRRLSASSTVKTVPHMGMSGGTTMVGSEVDLLSSNDLSYGTAVEVKEQGYEGLMGARDTHHDRIVEEEEENLPRAPPIAPVVMDSGLPQSTMHRELPGSESSYNGDVNRLNGERMPEWHVSEEGVEEATAGPLTAVAVDSSLVEGEVDIGSASCSSDKSRGVDFNAEYTKPLLSPQQREVPTNTVVSIDRELPVGPSGAASEPQSDKDIVGDVELPVASFSAVGNGPARETADDLVKAMTEEGLEVECDEQGVVWNAGSIGDRNVRANSSTHNGSSDPSGDNNGMRLRGLNLLSEHALLLVDFATRVSRSS</sequence>
<feature type="region of interest" description="Disordered" evidence="1">
    <location>
        <begin position="1"/>
        <end position="104"/>
    </location>
</feature>
<dbReference type="OMA" id="MAPQQVM"/>
<dbReference type="Proteomes" id="UP000007800">
    <property type="component" value="Unassembled WGS sequence"/>
</dbReference>
<name>C5KRA6_PERM5</name>
<proteinExistence type="predicted"/>
<feature type="compositionally biased region" description="Basic and acidic residues" evidence="1">
    <location>
        <begin position="93"/>
        <end position="104"/>
    </location>
</feature>
<dbReference type="RefSeq" id="XP_002781212.1">
    <property type="nucleotide sequence ID" value="XM_002781166.1"/>
</dbReference>
<protein>
    <submittedName>
        <fullName evidence="2">Uncharacterized protein</fullName>
    </submittedName>
</protein>
<feature type="region of interest" description="Disordered" evidence="1">
    <location>
        <begin position="569"/>
        <end position="592"/>
    </location>
</feature>
<feature type="compositionally biased region" description="Polar residues" evidence="1">
    <location>
        <begin position="571"/>
        <end position="586"/>
    </location>
</feature>
<evidence type="ECO:0000313" key="2">
    <source>
        <dbReference type="EMBL" id="EER13007.1"/>
    </source>
</evidence>
<dbReference type="AlphaFoldDB" id="C5KRA6"/>
<evidence type="ECO:0000256" key="1">
    <source>
        <dbReference type="SAM" id="MobiDB-lite"/>
    </source>
</evidence>